<keyword evidence="1" id="KW-0175">Coiled coil</keyword>
<dbReference type="PANTHER" id="PTHR16275">
    <property type="entry name" value="COILED-COIL DOMAIN-CONTAINING PROTEIN 40"/>
    <property type="match status" value="1"/>
</dbReference>
<feature type="coiled-coil region" evidence="1">
    <location>
        <begin position="684"/>
        <end position="765"/>
    </location>
</feature>
<feature type="coiled-coil region" evidence="1">
    <location>
        <begin position="624"/>
        <end position="651"/>
    </location>
</feature>
<feature type="coiled-coil region" evidence="1">
    <location>
        <begin position="805"/>
        <end position="846"/>
    </location>
</feature>
<evidence type="ECO:0000313" key="4">
    <source>
        <dbReference type="RefSeq" id="XP_065659688.1"/>
    </source>
</evidence>
<organism evidence="3 4">
    <name type="scientific">Hydra vulgaris</name>
    <name type="common">Hydra</name>
    <name type="synonym">Hydra attenuata</name>
    <dbReference type="NCBI Taxonomy" id="6087"/>
    <lineage>
        <taxon>Eukaryota</taxon>
        <taxon>Metazoa</taxon>
        <taxon>Cnidaria</taxon>
        <taxon>Hydrozoa</taxon>
        <taxon>Hydroidolina</taxon>
        <taxon>Anthoathecata</taxon>
        <taxon>Aplanulata</taxon>
        <taxon>Hydridae</taxon>
        <taxon>Hydra</taxon>
    </lineage>
</organism>
<proteinExistence type="predicted"/>
<feature type="coiled-coil region" evidence="1">
    <location>
        <begin position="261"/>
        <end position="309"/>
    </location>
</feature>
<evidence type="ECO:0000256" key="1">
    <source>
        <dbReference type="SAM" id="Coils"/>
    </source>
</evidence>
<feature type="coiled-coil region" evidence="1">
    <location>
        <begin position="338"/>
        <end position="428"/>
    </location>
</feature>
<dbReference type="Proteomes" id="UP001652625">
    <property type="component" value="Chromosome 08"/>
</dbReference>
<evidence type="ECO:0000313" key="3">
    <source>
        <dbReference type="Proteomes" id="UP001652625"/>
    </source>
</evidence>
<evidence type="ECO:0000256" key="2">
    <source>
        <dbReference type="SAM" id="MobiDB-lite"/>
    </source>
</evidence>
<dbReference type="InterPro" id="IPR037386">
    <property type="entry name" value="CCDC40"/>
</dbReference>
<keyword evidence="3" id="KW-1185">Reference proteome</keyword>
<name>A0ABM4CDC4_HYDVU</name>
<gene>
    <name evidence="4" type="primary">LOC100197501</name>
</gene>
<accession>A0ABM4CDC4</accession>
<dbReference type="Pfam" id="PF08647">
    <property type="entry name" value="BRE1"/>
    <property type="match status" value="1"/>
</dbReference>
<dbReference type="RefSeq" id="XP_065659688.1">
    <property type="nucleotide sequence ID" value="XM_065803616.1"/>
</dbReference>
<sequence length="962" mass="112561">MAVENDGELNIENSDEISFSGSVITDQSVSAESSLVSKIKENLTFDTIDEKITIENAQTKYDNNDDSGMDAGNESDSVNKSKLETKSDLIVLDPEHPLMKRFQQAYKEHLTKLDQKITYELKDLVEEQVYVKRQREELGVNLYGVQQELAKQQLVLEKRHNLFNECSHLRKQTEKQLIETKTTYKQVFNSLQNQRKKANELQAEVEKTTLNVQYLESAKDDVRSNISVLKRGSKKTETEVLKAQQLKKKQDFLLNKIVVAVDRLESDIAMYDTQYNAQKEETKSVLKTLTEASTELEAIEVEKKQLLHEWNNSLMGLKKRDEACAAIQEAYNLQNKALVAVETEMDGYKRQILKAQEQNEHITYLHNRIENDINMLKKNIQISKNKEEALRIEYSTYSHTYQETKQFLVKAEKELALKENELLNLKKQIEQDFLEKIKVENLIMNKMQEQLTLDKASKQMRKKIIETRNKNNQLEHSVTEVNNAISHDKLQILNATTRVQNLQEILFGLNDAIEHKNSEISKIENEMVKKNSLIEKKQGKVDQLNKKIALLISKEGDALFAGPLEFQIKTLQNQIEAKVNESLELQQYWLRQQGELVKILKTIDKQSKDVDFKKKQLTVIMQKKIRLEGEIDSQKQEIKDIERSVLNMQKDMTKLNILIYNNKDKKETLQQDNILLENHFRSKLKDAEMESVKMKNKIDAFNEEKERLLNAVVEAERQIMLWEKKTQLAREVRETVYSDAAVEEMHALKTEIHRMEMRYAQLMRQQEKMVQDMEMTVIKRENIISKSDAQSKIDRNKVGKPHINKSTFQKKLSELKKSIRQANKEAEKYDEEIRQYREVQQRLGEEIESKQSDIHKIQQSVKMNEIELEHLQDVKLKNLQEILTKQQRAKYYSSLKSGKYKPFCKTPNTLEKEEQKQLSDMQRLQSIIEQLNVEYPELRNSLRKARSMLNKTTSNSNLNEDP</sequence>
<feature type="region of interest" description="Disordered" evidence="2">
    <location>
        <begin position="59"/>
        <end position="80"/>
    </location>
</feature>
<reference evidence="4" key="1">
    <citation type="submission" date="2025-08" db="UniProtKB">
        <authorList>
            <consortium name="RefSeq"/>
        </authorList>
    </citation>
    <scope>IDENTIFICATION</scope>
</reference>
<protein>
    <submittedName>
        <fullName evidence="4">Coiled-coil domain-containing protein 40 isoform X3</fullName>
    </submittedName>
</protein>
<feature type="coiled-coil region" evidence="1">
    <location>
        <begin position="921"/>
        <end position="948"/>
    </location>
</feature>
<dbReference type="GeneID" id="100197501"/>
<feature type="coiled-coil region" evidence="1">
    <location>
        <begin position="184"/>
        <end position="218"/>
    </location>
</feature>
<dbReference type="PANTHER" id="PTHR16275:SF8">
    <property type="entry name" value="COILED-COIL DOMAIN-CONTAINING PROTEIN 40"/>
    <property type="match status" value="1"/>
</dbReference>